<evidence type="ECO:0000256" key="3">
    <source>
        <dbReference type="ARBA" id="ARBA00022737"/>
    </source>
</evidence>
<evidence type="ECO:0000259" key="9">
    <source>
        <dbReference type="Pfam" id="PF13962"/>
    </source>
</evidence>
<evidence type="ECO:0000256" key="5">
    <source>
        <dbReference type="ARBA" id="ARBA00023043"/>
    </source>
</evidence>
<feature type="domain" description="PGG" evidence="9">
    <location>
        <begin position="751"/>
        <end position="871"/>
    </location>
</feature>
<keyword evidence="11" id="KW-1185">Reference proteome</keyword>
<dbReference type="SMART" id="SM00248">
    <property type="entry name" value="ANK"/>
    <property type="match status" value="10"/>
</dbReference>
<sequence length="938" mass="104499">MKLVNLLDDEIEAEKKQRVKAIHNSLQEAAINGSAPSLLQILQQHPQILNTLSHSHSDTPLHLASLLGHSAFAKLLLNHNPNLTSHLNQQGSSPLHLAAAKGYVDIVKDLLLLNPDMCLVWDRQGRTPLHLAAIKGRIGVLAEFVRVKPEATRVFTSTGDSALHLCVKFNRSLEALKVFVECVGGDDEFVNWRDSHGNTVLHLAVTNKQLQIVKFLLNRTKIEVNAQNANGFTALDTIFHGPRDVRDMEIKESLRKAGASRINETPSSTYDPDIVEVSPLTQPLASQENGAKQPVKKHKNIDWLGRKRSALMVVASLLATVAFQASISPPGGVWQDDYLVDSDGNPVEKPHNVGKAVMAYFIGDGYEQFMVYNTIAFLASLSIILLLVSGLPIKRRRWMWIQMVTMWIAITALTSTYFLGLIHMTPDRVKGTLYQVMKVSVLMWLALMGLRMKLVNLLDDEIEVEKKQRVKAIHNSLQEAAINGSAPSLLQILQQHPQILNTHSHSDTPLHLASLLGHSAFAKLLLNHNPDLTSHLNQQGSSPLHLAAAKGYVDIVKDLLLLNPDMCLVWDRQGRTPLHLAAIKGRIGVLAEFVRVKPEATRVFTSTGDSALHLCVKFNRPLEALKVFVECVGGDDEFVNWRDSHGNTVLHLAVTNKQLQIIKFLLNRTKIEVNAQNANGFTALDTIFPGPRDIRDMEIKESLRKAGASRINETPSSTYDPDIVEVSPLTQPLALQENCAKQPVKKHKNIDWLGRKRSALMVVASLLATVAFQASISPPGGLWQDDYLVNSDGNPVEKPHNVGKAVMAYFIGDGYEQFMVYNTIAFLASLSIILLLVSGLPIKRRRWMWIQMVTMWIAITALTSTYFLGLIHMTPDRVKGTLYQVMKVSVLMWLALMGLVFIGNAIRMILWFLRKFGYIKEKVKEASIYIGDDENDEL</sequence>
<feature type="repeat" description="ANK" evidence="7">
    <location>
        <begin position="56"/>
        <end position="88"/>
    </location>
</feature>
<protein>
    <submittedName>
        <fullName evidence="10">Ankyrin repeat-containing protein bda1</fullName>
    </submittedName>
</protein>
<proteinExistence type="predicted"/>
<gene>
    <name evidence="10" type="primary">BAD1_34</name>
    <name evidence="10" type="ORF">CFP56_033614</name>
</gene>
<dbReference type="Proteomes" id="UP000237347">
    <property type="component" value="Unassembled WGS sequence"/>
</dbReference>
<evidence type="ECO:0000313" key="11">
    <source>
        <dbReference type="Proteomes" id="UP000237347"/>
    </source>
</evidence>
<name>A0AAW0JED0_QUESU</name>
<dbReference type="PROSITE" id="PS50297">
    <property type="entry name" value="ANK_REP_REGION"/>
    <property type="match status" value="6"/>
</dbReference>
<dbReference type="Pfam" id="PF12796">
    <property type="entry name" value="Ank_2"/>
    <property type="match status" value="4"/>
</dbReference>
<feature type="transmembrane region" description="Helical" evidence="8">
    <location>
        <begin position="758"/>
        <end position="776"/>
    </location>
</feature>
<evidence type="ECO:0000256" key="7">
    <source>
        <dbReference type="PROSITE-ProRule" id="PRU00023"/>
    </source>
</evidence>
<feature type="repeat" description="ANK" evidence="7">
    <location>
        <begin position="645"/>
        <end position="668"/>
    </location>
</feature>
<feature type="transmembrane region" description="Helical" evidence="8">
    <location>
        <begin position="818"/>
        <end position="837"/>
    </location>
</feature>
<accession>A0AAW0JED0</accession>
<feature type="repeat" description="ANK" evidence="7">
    <location>
        <begin position="505"/>
        <end position="537"/>
    </location>
</feature>
<keyword evidence="5 7" id="KW-0040">ANK repeat</keyword>
<feature type="domain" description="PGG" evidence="9">
    <location>
        <begin position="302"/>
        <end position="422"/>
    </location>
</feature>
<keyword evidence="2 8" id="KW-0812">Transmembrane</keyword>
<feature type="transmembrane region" description="Helical" evidence="8">
    <location>
        <begin position="891"/>
        <end position="913"/>
    </location>
</feature>
<dbReference type="EMBL" id="PKMF04000581">
    <property type="protein sequence ID" value="KAK7825199.1"/>
    <property type="molecule type" value="Genomic_DNA"/>
</dbReference>
<keyword evidence="3" id="KW-0677">Repeat</keyword>
<dbReference type="InterPro" id="IPR026961">
    <property type="entry name" value="PGG_dom"/>
</dbReference>
<reference evidence="10 11" key="1">
    <citation type="journal article" date="2018" name="Sci. Data">
        <title>The draft genome sequence of cork oak.</title>
        <authorList>
            <person name="Ramos A.M."/>
            <person name="Usie A."/>
            <person name="Barbosa P."/>
            <person name="Barros P.M."/>
            <person name="Capote T."/>
            <person name="Chaves I."/>
            <person name="Simoes F."/>
            <person name="Abreu I."/>
            <person name="Carrasquinho I."/>
            <person name="Faro C."/>
            <person name="Guimaraes J.B."/>
            <person name="Mendonca D."/>
            <person name="Nobrega F."/>
            <person name="Rodrigues L."/>
            <person name="Saibo N.J.M."/>
            <person name="Varela M.C."/>
            <person name="Egas C."/>
            <person name="Matos J."/>
            <person name="Miguel C.M."/>
            <person name="Oliveira M.M."/>
            <person name="Ricardo C.P."/>
            <person name="Goncalves S."/>
        </authorList>
    </citation>
    <scope>NUCLEOTIDE SEQUENCE [LARGE SCALE GENOMIC DNA]</scope>
    <source>
        <strain evidence="11">cv. HL8</strain>
    </source>
</reference>
<dbReference type="GO" id="GO:0005886">
    <property type="term" value="C:plasma membrane"/>
    <property type="evidence" value="ECO:0007669"/>
    <property type="project" value="TreeGrafter"/>
</dbReference>
<dbReference type="InterPro" id="IPR036770">
    <property type="entry name" value="Ankyrin_rpt-contain_sf"/>
</dbReference>
<dbReference type="PANTHER" id="PTHR24186">
    <property type="entry name" value="PROTEIN PHOSPHATASE 1 REGULATORY SUBUNIT"/>
    <property type="match status" value="1"/>
</dbReference>
<feature type="repeat" description="ANK" evidence="7">
    <location>
        <begin position="539"/>
        <end position="560"/>
    </location>
</feature>
<keyword evidence="6 8" id="KW-0472">Membrane</keyword>
<dbReference type="PROSITE" id="PS50088">
    <property type="entry name" value="ANK_REPEAT"/>
    <property type="match status" value="6"/>
</dbReference>
<organism evidence="10 11">
    <name type="scientific">Quercus suber</name>
    <name type="common">Cork oak</name>
    <dbReference type="NCBI Taxonomy" id="58331"/>
    <lineage>
        <taxon>Eukaryota</taxon>
        <taxon>Viridiplantae</taxon>
        <taxon>Streptophyta</taxon>
        <taxon>Embryophyta</taxon>
        <taxon>Tracheophyta</taxon>
        <taxon>Spermatophyta</taxon>
        <taxon>Magnoliopsida</taxon>
        <taxon>eudicotyledons</taxon>
        <taxon>Gunneridae</taxon>
        <taxon>Pentapetalae</taxon>
        <taxon>rosids</taxon>
        <taxon>fabids</taxon>
        <taxon>Fagales</taxon>
        <taxon>Fagaceae</taxon>
        <taxon>Quercus</taxon>
    </lineage>
</organism>
<evidence type="ECO:0000256" key="2">
    <source>
        <dbReference type="ARBA" id="ARBA00022692"/>
    </source>
</evidence>
<dbReference type="SUPFAM" id="SSF48403">
    <property type="entry name" value="Ankyrin repeat"/>
    <property type="match status" value="2"/>
</dbReference>
<feature type="transmembrane region" description="Helical" evidence="8">
    <location>
        <begin position="849"/>
        <end position="871"/>
    </location>
</feature>
<evidence type="ECO:0000256" key="6">
    <source>
        <dbReference type="ARBA" id="ARBA00023136"/>
    </source>
</evidence>
<evidence type="ECO:0000256" key="1">
    <source>
        <dbReference type="ARBA" id="ARBA00004141"/>
    </source>
</evidence>
<dbReference type="Gene3D" id="1.25.40.20">
    <property type="entry name" value="Ankyrin repeat-containing domain"/>
    <property type="match status" value="2"/>
</dbReference>
<dbReference type="Pfam" id="PF13962">
    <property type="entry name" value="PGG"/>
    <property type="match status" value="2"/>
</dbReference>
<evidence type="ECO:0000313" key="10">
    <source>
        <dbReference type="EMBL" id="KAK7825199.1"/>
    </source>
</evidence>
<evidence type="ECO:0000256" key="4">
    <source>
        <dbReference type="ARBA" id="ARBA00022989"/>
    </source>
</evidence>
<feature type="repeat" description="ANK" evidence="7">
    <location>
        <begin position="196"/>
        <end position="219"/>
    </location>
</feature>
<feature type="repeat" description="ANK" evidence="7">
    <location>
        <begin position="90"/>
        <end position="111"/>
    </location>
</feature>
<dbReference type="AlphaFoldDB" id="A0AAW0JED0"/>
<dbReference type="InterPro" id="IPR002110">
    <property type="entry name" value="Ankyrin_rpt"/>
</dbReference>
<dbReference type="PANTHER" id="PTHR24186:SF37">
    <property type="entry name" value="PGG DOMAIN-CONTAINING PROTEIN"/>
    <property type="match status" value="1"/>
</dbReference>
<comment type="subcellular location">
    <subcellularLocation>
        <location evidence="1">Membrane</location>
        <topology evidence="1">Multi-pass membrane protein</topology>
    </subcellularLocation>
</comment>
<feature type="transmembrane region" description="Helical" evidence="8">
    <location>
        <begin position="432"/>
        <end position="450"/>
    </location>
</feature>
<evidence type="ECO:0000256" key="8">
    <source>
        <dbReference type="SAM" id="Phobius"/>
    </source>
</evidence>
<comment type="caution">
    <text evidence="10">The sequence shown here is derived from an EMBL/GenBank/DDBJ whole genome shotgun (WGS) entry which is preliminary data.</text>
</comment>
<keyword evidence="4 8" id="KW-1133">Transmembrane helix</keyword>
<feature type="transmembrane region" description="Helical" evidence="8">
    <location>
        <begin position="400"/>
        <end position="420"/>
    </location>
</feature>
<feature type="transmembrane region" description="Helical" evidence="8">
    <location>
        <begin position="369"/>
        <end position="388"/>
    </location>
</feature>